<keyword evidence="2" id="KW-1185">Reference proteome</keyword>
<evidence type="ECO:0000313" key="1">
    <source>
        <dbReference type="EMBL" id="AKH20879.1"/>
    </source>
</evidence>
<name>A0A0F7JZX5_9GAMM</name>
<reference evidence="1 2" key="1">
    <citation type="journal article" date="2015" name="Genome Announc.">
        <title>Complete Genome Sequence of Sedimenticola thiotaurini Strain SIP-G1, a Polyphosphate- and Polyhydroxyalkanoate-Accumulating Sulfur-Oxidizing Gammaproteobacterium Isolated from Salt Marsh Sediments.</title>
        <authorList>
            <person name="Flood B.E."/>
            <person name="Jones D.S."/>
            <person name="Bailey J.V."/>
        </authorList>
    </citation>
    <scope>NUCLEOTIDE SEQUENCE [LARGE SCALE GENOMIC DNA]</scope>
    <source>
        <strain evidence="1 2">SIP-G1</strain>
    </source>
</reference>
<dbReference type="AlphaFoldDB" id="A0A0F7JZX5"/>
<accession>A0A0F7JZX5</accession>
<protein>
    <submittedName>
        <fullName evidence="1">Uncharacterized protein</fullName>
    </submittedName>
</protein>
<dbReference type="Proteomes" id="UP000034410">
    <property type="component" value="Chromosome"/>
</dbReference>
<gene>
    <name evidence="1" type="ORF">AAY24_11545</name>
</gene>
<organism evidence="1 2">
    <name type="scientific">Sedimenticola thiotaurini</name>
    <dbReference type="NCBI Taxonomy" id="1543721"/>
    <lineage>
        <taxon>Bacteria</taxon>
        <taxon>Pseudomonadati</taxon>
        <taxon>Pseudomonadota</taxon>
        <taxon>Gammaproteobacteria</taxon>
        <taxon>Chromatiales</taxon>
        <taxon>Sedimenticolaceae</taxon>
        <taxon>Sedimenticola</taxon>
    </lineage>
</organism>
<dbReference type="KEGG" id="seds:AAY24_11545"/>
<sequence>MRILRIFFVLILVGCSSETFVTSMGDEKLHQLAPDAFDNAGIWYKQLSGSRFEFKLKDKRKVESIIGRLYQKIVPSNRSVSFGPEMEAIVLRKFSENSVKYDVRKFQGDRWVVWSETDSSKAEALVSEAKKELIIELQSGLSQ</sequence>
<proteinExistence type="predicted"/>
<dbReference type="EMBL" id="CP011412">
    <property type="protein sequence ID" value="AKH20879.1"/>
    <property type="molecule type" value="Genomic_DNA"/>
</dbReference>
<evidence type="ECO:0000313" key="2">
    <source>
        <dbReference type="Proteomes" id="UP000034410"/>
    </source>
</evidence>